<feature type="non-terminal residue" evidence="1">
    <location>
        <position position="1"/>
    </location>
</feature>
<gene>
    <name evidence="1" type="ORF">S06H3_52836</name>
</gene>
<comment type="caution">
    <text evidence="1">The sequence shown here is derived from an EMBL/GenBank/DDBJ whole genome shotgun (WGS) entry which is preliminary data.</text>
</comment>
<evidence type="ECO:0000313" key="1">
    <source>
        <dbReference type="EMBL" id="GAI52341.1"/>
    </source>
</evidence>
<organism evidence="1">
    <name type="scientific">marine sediment metagenome</name>
    <dbReference type="NCBI Taxonomy" id="412755"/>
    <lineage>
        <taxon>unclassified sequences</taxon>
        <taxon>metagenomes</taxon>
        <taxon>ecological metagenomes</taxon>
    </lineage>
</organism>
<name>X1QC10_9ZZZZ</name>
<protein>
    <submittedName>
        <fullName evidence="1">Uncharacterized protein</fullName>
    </submittedName>
</protein>
<sequence length="38" mass="4173">GGLTYISPAYNGYDWFCHLLAIPGLAGKSNLANNAFWR</sequence>
<reference evidence="1" key="1">
    <citation type="journal article" date="2014" name="Front. Microbiol.">
        <title>High frequency of phylogenetically diverse reductive dehalogenase-homologous genes in deep subseafloor sedimentary metagenomes.</title>
        <authorList>
            <person name="Kawai M."/>
            <person name="Futagami T."/>
            <person name="Toyoda A."/>
            <person name="Takaki Y."/>
            <person name="Nishi S."/>
            <person name="Hori S."/>
            <person name="Arai W."/>
            <person name="Tsubouchi T."/>
            <person name="Morono Y."/>
            <person name="Uchiyama I."/>
            <person name="Ito T."/>
            <person name="Fujiyama A."/>
            <person name="Inagaki F."/>
            <person name="Takami H."/>
        </authorList>
    </citation>
    <scope>NUCLEOTIDE SEQUENCE</scope>
    <source>
        <strain evidence="1">Expedition CK06-06</strain>
    </source>
</reference>
<proteinExistence type="predicted"/>
<dbReference type="EMBL" id="BARV01033638">
    <property type="protein sequence ID" value="GAI52341.1"/>
    <property type="molecule type" value="Genomic_DNA"/>
</dbReference>
<dbReference type="AlphaFoldDB" id="X1QC10"/>
<accession>X1QC10</accession>